<keyword evidence="1" id="KW-1133">Transmembrane helix</keyword>
<dbReference type="EMBL" id="FNFO01000006">
    <property type="protein sequence ID" value="SDL53799.1"/>
    <property type="molecule type" value="Genomic_DNA"/>
</dbReference>
<evidence type="ECO:0000313" key="2">
    <source>
        <dbReference type="EMBL" id="SDL53799.1"/>
    </source>
</evidence>
<accession>A0A1G9KW11</accession>
<keyword evidence="3" id="KW-1185">Reference proteome</keyword>
<keyword evidence="1" id="KW-0812">Transmembrane</keyword>
<dbReference type="RefSeq" id="WP_089684080.1">
    <property type="nucleotide sequence ID" value="NZ_FNFO01000006.1"/>
</dbReference>
<gene>
    <name evidence="2" type="ORF">SAMN05421823_106268</name>
</gene>
<name>A0A1G9KW11_9BACT</name>
<sequence length="169" mass="19456">MSSSSDASATFLNRLNLIYYGLLSMSLIVFIYSYLENQEMARVTVINYENDPHMAWILRATIGITCLVDAIAGYRMFRRMIGQVRPEAPLPEKLARYRRAFLIRMMLYIAASLLLAIFYYFSDDGFFAVLYVILFVIIAAWRPTLQDMHKRLSLTDEDLAQLSPSDVVT</sequence>
<evidence type="ECO:0000256" key="1">
    <source>
        <dbReference type="SAM" id="Phobius"/>
    </source>
</evidence>
<protein>
    <submittedName>
        <fullName evidence="2">Uncharacterized protein</fullName>
    </submittedName>
</protein>
<evidence type="ECO:0000313" key="3">
    <source>
        <dbReference type="Proteomes" id="UP000198510"/>
    </source>
</evidence>
<dbReference type="Proteomes" id="UP000198510">
    <property type="component" value="Unassembled WGS sequence"/>
</dbReference>
<feature type="transmembrane region" description="Helical" evidence="1">
    <location>
        <begin position="55"/>
        <end position="77"/>
    </location>
</feature>
<feature type="transmembrane region" description="Helical" evidence="1">
    <location>
        <begin position="127"/>
        <end position="145"/>
    </location>
</feature>
<feature type="transmembrane region" description="Helical" evidence="1">
    <location>
        <begin position="101"/>
        <end position="121"/>
    </location>
</feature>
<feature type="transmembrane region" description="Helical" evidence="1">
    <location>
        <begin position="17"/>
        <end position="35"/>
    </location>
</feature>
<organism evidence="2 3">
    <name type="scientific">Catalinimonas alkaloidigena</name>
    <dbReference type="NCBI Taxonomy" id="1075417"/>
    <lineage>
        <taxon>Bacteria</taxon>
        <taxon>Pseudomonadati</taxon>
        <taxon>Bacteroidota</taxon>
        <taxon>Cytophagia</taxon>
        <taxon>Cytophagales</taxon>
        <taxon>Catalimonadaceae</taxon>
        <taxon>Catalinimonas</taxon>
    </lineage>
</organism>
<keyword evidence="1" id="KW-0472">Membrane</keyword>
<proteinExistence type="predicted"/>
<reference evidence="2 3" key="1">
    <citation type="submission" date="2016-10" db="EMBL/GenBank/DDBJ databases">
        <authorList>
            <person name="de Groot N.N."/>
        </authorList>
    </citation>
    <scope>NUCLEOTIDE SEQUENCE [LARGE SCALE GENOMIC DNA]</scope>
    <source>
        <strain evidence="2 3">DSM 25186</strain>
    </source>
</reference>
<dbReference type="AlphaFoldDB" id="A0A1G9KW11"/>